<evidence type="ECO:0000259" key="9">
    <source>
        <dbReference type="PROSITE" id="PS51192"/>
    </source>
</evidence>
<feature type="compositionally biased region" description="Basic and acidic residues" evidence="8">
    <location>
        <begin position="90"/>
        <end position="100"/>
    </location>
</feature>
<dbReference type="SMART" id="SM00487">
    <property type="entry name" value="DEXDc"/>
    <property type="match status" value="1"/>
</dbReference>
<feature type="compositionally biased region" description="Basic and acidic residues" evidence="8">
    <location>
        <begin position="34"/>
        <end position="59"/>
    </location>
</feature>
<evidence type="ECO:0000256" key="3">
    <source>
        <dbReference type="ARBA" id="ARBA00022741"/>
    </source>
</evidence>
<dbReference type="GO" id="GO:0016787">
    <property type="term" value="F:hydrolase activity"/>
    <property type="evidence" value="ECO:0007669"/>
    <property type="project" value="UniProtKB-KW"/>
</dbReference>
<dbReference type="EMBL" id="RBNJ01010638">
    <property type="protein sequence ID" value="RUS26355.1"/>
    <property type="molecule type" value="Genomic_DNA"/>
</dbReference>
<dbReference type="Pfam" id="PF00270">
    <property type="entry name" value="DEAD"/>
    <property type="match status" value="1"/>
</dbReference>
<evidence type="ECO:0000256" key="4">
    <source>
        <dbReference type="ARBA" id="ARBA00022801"/>
    </source>
</evidence>
<reference evidence="11 12" key="1">
    <citation type="journal article" date="2018" name="New Phytol.">
        <title>Phylogenomics of Endogonaceae and evolution of mycorrhizas within Mucoromycota.</title>
        <authorList>
            <person name="Chang Y."/>
            <person name="Desiro A."/>
            <person name="Na H."/>
            <person name="Sandor L."/>
            <person name="Lipzen A."/>
            <person name="Clum A."/>
            <person name="Barry K."/>
            <person name="Grigoriev I.V."/>
            <person name="Martin F.M."/>
            <person name="Stajich J.E."/>
            <person name="Smith M.E."/>
            <person name="Bonito G."/>
            <person name="Spatafora J.W."/>
        </authorList>
    </citation>
    <scope>NUCLEOTIDE SEQUENCE [LARGE SCALE GENOMIC DNA]</scope>
    <source>
        <strain evidence="11 12">AD002</strain>
    </source>
</reference>
<organism evidence="11 12">
    <name type="scientific">Jimgerdemannia flammicorona</name>
    <dbReference type="NCBI Taxonomy" id="994334"/>
    <lineage>
        <taxon>Eukaryota</taxon>
        <taxon>Fungi</taxon>
        <taxon>Fungi incertae sedis</taxon>
        <taxon>Mucoromycota</taxon>
        <taxon>Mucoromycotina</taxon>
        <taxon>Endogonomycetes</taxon>
        <taxon>Endogonales</taxon>
        <taxon>Endogonaceae</taxon>
        <taxon>Jimgerdemannia</taxon>
    </lineage>
</organism>
<gene>
    <name evidence="11" type="ORF">BC938DRAFT_470875</name>
</gene>
<evidence type="ECO:0000256" key="5">
    <source>
        <dbReference type="ARBA" id="ARBA00022806"/>
    </source>
</evidence>
<dbReference type="CDD" id="cd18787">
    <property type="entry name" value="SF2_C_DEAD"/>
    <property type="match status" value="1"/>
</dbReference>
<dbReference type="InterPro" id="IPR050547">
    <property type="entry name" value="DEAD_box_RNA_helicases"/>
</dbReference>
<dbReference type="GO" id="GO:0003723">
    <property type="term" value="F:RNA binding"/>
    <property type="evidence" value="ECO:0007669"/>
    <property type="project" value="UniProtKB-KW"/>
</dbReference>
<evidence type="ECO:0000256" key="2">
    <source>
        <dbReference type="ARBA" id="ARBA00012552"/>
    </source>
</evidence>
<dbReference type="Pfam" id="PF26142">
    <property type="entry name" value="DD_DDX21-DDX50"/>
    <property type="match status" value="1"/>
</dbReference>
<keyword evidence="6" id="KW-0067">ATP-binding</keyword>
<feature type="compositionally biased region" description="Basic residues" evidence="8">
    <location>
        <begin position="790"/>
        <end position="799"/>
    </location>
</feature>
<dbReference type="AlphaFoldDB" id="A0A433Q9A1"/>
<dbReference type="GO" id="GO:0003724">
    <property type="term" value="F:RNA helicase activity"/>
    <property type="evidence" value="ECO:0007669"/>
    <property type="project" value="UniProtKB-EC"/>
</dbReference>
<dbReference type="InterPro" id="IPR011545">
    <property type="entry name" value="DEAD/DEAH_box_helicase_dom"/>
</dbReference>
<feature type="domain" description="Helicase C-terminal" evidence="10">
    <location>
        <begin position="399"/>
        <end position="566"/>
    </location>
</feature>
<keyword evidence="7" id="KW-0694">RNA-binding</keyword>
<dbReference type="InterPro" id="IPR044742">
    <property type="entry name" value="DEAD/DEAH_RhlB"/>
</dbReference>
<comment type="caution">
    <text evidence="11">The sequence shown here is derived from an EMBL/GenBank/DDBJ whole genome shotgun (WGS) entry which is preliminary data.</text>
</comment>
<dbReference type="CDD" id="cd12937">
    <property type="entry name" value="GUCT_RH7_like"/>
    <property type="match status" value="1"/>
</dbReference>
<feature type="region of interest" description="Disordered" evidence="8">
    <location>
        <begin position="748"/>
        <end position="799"/>
    </location>
</feature>
<dbReference type="SUPFAM" id="SSF52540">
    <property type="entry name" value="P-loop containing nucleoside triphosphate hydrolases"/>
    <property type="match status" value="2"/>
</dbReference>
<evidence type="ECO:0000256" key="7">
    <source>
        <dbReference type="ARBA" id="ARBA00022884"/>
    </source>
</evidence>
<dbReference type="SUPFAM" id="SSF54928">
    <property type="entry name" value="RNA-binding domain, RBD"/>
    <property type="match status" value="1"/>
</dbReference>
<dbReference type="InterPro" id="IPR035979">
    <property type="entry name" value="RBD_domain_sf"/>
</dbReference>
<dbReference type="InterPro" id="IPR027417">
    <property type="entry name" value="P-loop_NTPase"/>
</dbReference>
<dbReference type="InterPro" id="IPR012562">
    <property type="entry name" value="GUCT"/>
</dbReference>
<dbReference type="Proteomes" id="UP000274822">
    <property type="component" value="Unassembled WGS sequence"/>
</dbReference>
<evidence type="ECO:0000313" key="11">
    <source>
        <dbReference type="EMBL" id="RUS26355.1"/>
    </source>
</evidence>
<dbReference type="InterPro" id="IPR014001">
    <property type="entry name" value="Helicase_ATP-bd"/>
</dbReference>
<evidence type="ECO:0000313" key="12">
    <source>
        <dbReference type="Proteomes" id="UP000274822"/>
    </source>
</evidence>
<keyword evidence="3" id="KW-0547">Nucleotide-binding</keyword>
<dbReference type="Pfam" id="PF08152">
    <property type="entry name" value="GUCT"/>
    <property type="match status" value="1"/>
</dbReference>
<dbReference type="GO" id="GO:0005524">
    <property type="term" value="F:ATP binding"/>
    <property type="evidence" value="ECO:0007669"/>
    <property type="project" value="UniProtKB-KW"/>
</dbReference>
<feature type="domain" description="Helicase ATP-binding" evidence="9">
    <location>
        <begin position="181"/>
        <end position="366"/>
    </location>
</feature>
<keyword evidence="4" id="KW-0378">Hydrolase</keyword>
<dbReference type="PROSITE" id="PS51194">
    <property type="entry name" value="HELICASE_CTER"/>
    <property type="match status" value="1"/>
</dbReference>
<dbReference type="CDD" id="cd00268">
    <property type="entry name" value="DEADc"/>
    <property type="match status" value="1"/>
</dbReference>
<keyword evidence="12" id="KW-1185">Reference proteome</keyword>
<proteinExistence type="inferred from homology"/>
<dbReference type="Gene3D" id="3.30.70.2280">
    <property type="match status" value="1"/>
</dbReference>
<name>A0A433Q9A1_9FUNG</name>
<evidence type="ECO:0000256" key="6">
    <source>
        <dbReference type="ARBA" id="ARBA00022840"/>
    </source>
</evidence>
<dbReference type="InterPro" id="IPR001650">
    <property type="entry name" value="Helicase_C-like"/>
</dbReference>
<dbReference type="Pfam" id="PF00271">
    <property type="entry name" value="Helicase_C"/>
    <property type="match status" value="1"/>
</dbReference>
<feature type="compositionally biased region" description="Basic and acidic residues" evidence="8">
    <location>
        <begin position="1"/>
        <end position="26"/>
    </location>
</feature>
<feature type="compositionally biased region" description="Gly residues" evidence="8">
    <location>
        <begin position="748"/>
        <end position="788"/>
    </location>
</feature>
<dbReference type="PROSITE" id="PS51192">
    <property type="entry name" value="HELICASE_ATP_BIND_1"/>
    <property type="match status" value="1"/>
</dbReference>
<dbReference type="Gene3D" id="3.40.50.300">
    <property type="entry name" value="P-loop containing nucleotide triphosphate hydrolases"/>
    <property type="match status" value="2"/>
</dbReference>
<accession>A0A433Q9A1</accession>
<evidence type="ECO:0000256" key="1">
    <source>
        <dbReference type="ARBA" id="ARBA00006517"/>
    </source>
</evidence>
<keyword evidence="5" id="KW-0347">Helicase</keyword>
<sequence length="799" mass="86987">MPGLKRKIEEDALVKEAKETKQDKKDKKDKKRKEKVEKKASKKVSEDKSEDSSSDEPVKPKSKKHKTESAQEESEDSELAKSSKKKEKKDKKAKERKVDEEISVAPEHSKHKKTKATTATPPTPSPSASASPVPEGGASALGEEEVPAKLRLSSFRLSAATVKALESRGIKSLFPIQAETFDHIYDGNDILARARTGTGKTLAFALPMVERLRMEDNGDLGKKRGRAPRVIVLAPTRDLAKQVAGDFQGLSAGDLTVLSVYGGTPYPEQTQVLREGVDVIVGTPGRILDHINFGNLKMHSIKFVCLDEADQMLEANGFQEEMWKVLQYVQDQKKGERDYQTLLFSATVPESVKATCATFLRKEHVNVDLIGTSKNRTNENIRHIVIPSTWQSRKDIIGDVVAVYGKAGRTFIFCQTKGTWPHLFRRLTFLHSSLAEANEVGLNEKIKQDAQVLHGDIAQSSREATMKGFREGKFKCIVCTDVLARGLDIPQSDLVINCQPPKDAESYVHRSGRTGRAGRKGVCVTFYKPQEESLLRYISHKTGVHFETMAAPRPEDIIAATTEDALTSIDSVNPQVLPFFEGFAKDLIDKHGAEKALSAALACISGYSQGLPARSLLSATEGYVTLLFRLTHTIQHVGYVRNILNKQFTGLAYEDVKGMRMTKDGMGAVFDVLAAKCEVRKKADEHGEEVEEIFLAGQRWFDTGNVGLEVAKVLPELAEQPNAYGGGGGGYGGGRGYGGGYGQRNGGGYGQQGDGGRYGQQGGGGGGGGGGKYGGGRFSQNVNGGGAARGRYKGSYGRR</sequence>
<evidence type="ECO:0000256" key="8">
    <source>
        <dbReference type="SAM" id="MobiDB-lite"/>
    </source>
</evidence>
<comment type="similarity">
    <text evidence="1">Belongs to the DEAD box helicase family. DDX21/DDX50 subfamily.</text>
</comment>
<dbReference type="EC" id="3.6.4.13" evidence="2"/>
<feature type="region of interest" description="Disordered" evidence="8">
    <location>
        <begin position="1"/>
        <end position="142"/>
    </location>
</feature>
<evidence type="ECO:0000259" key="10">
    <source>
        <dbReference type="PROSITE" id="PS51194"/>
    </source>
</evidence>
<dbReference type="PANTHER" id="PTHR47963:SF8">
    <property type="entry name" value="ATP-DEPENDENT RNA HELICASE DEAD"/>
    <property type="match status" value="1"/>
</dbReference>
<dbReference type="SMART" id="SM00490">
    <property type="entry name" value="HELICc"/>
    <property type="match status" value="1"/>
</dbReference>
<feature type="compositionally biased region" description="Low complexity" evidence="8">
    <location>
        <begin position="116"/>
        <end position="132"/>
    </location>
</feature>
<dbReference type="PANTHER" id="PTHR47963">
    <property type="entry name" value="DEAD-BOX ATP-DEPENDENT RNA HELICASE 47, MITOCHONDRIAL"/>
    <property type="match status" value="1"/>
</dbReference>
<dbReference type="InterPro" id="IPR059027">
    <property type="entry name" value="DD_DDX21-DDX50"/>
</dbReference>
<protein>
    <recommendedName>
        <fullName evidence="2">RNA helicase</fullName>
        <ecNumber evidence="2">3.6.4.13</ecNumber>
    </recommendedName>
</protein>